<evidence type="ECO:0000313" key="2">
    <source>
        <dbReference type="Proteomes" id="UP001626550"/>
    </source>
</evidence>
<name>A0ABD2QJF9_9PLAT</name>
<accession>A0ABD2QJF9</accession>
<comment type="caution">
    <text evidence="1">The sequence shown here is derived from an EMBL/GenBank/DDBJ whole genome shotgun (WGS) entry which is preliminary data.</text>
</comment>
<gene>
    <name evidence="1" type="ORF">Ciccas_001641</name>
</gene>
<organism evidence="1 2">
    <name type="scientific">Cichlidogyrus casuarinus</name>
    <dbReference type="NCBI Taxonomy" id="1844966"/>
    <lineage>
        <taxon>Eukaryota</taxon>
        <taxon>Metazoa</taxon>
        <taxon>Spiralia</taxon>
        <taxon>Lophotrochozoa</taxon>
        <taxon>Platyhelminthes</taxon>
        <taxon>Monogenea</taxon>
        <taxon>Monopisthocotylea</taxon>
        <taxon>Dactylogyridea</taxon>
        <taxon>Ancyrocephalidae</taxon>
        <taxon>Cichlidogyrus</taxon>
    </lineage>
</organism>
<reference evidence="1 2" key="1">
    <citation type="submission" date="2024-11" db="EMBL/GenBank/DDBJ databases">
        <title>Adaptive evolution of stress response genes in parasites aligns with host niche diversity.</title>
        <authorList>
            <person name="Hahn C."/>
            <person name="Resl P."/>
        </authorList>
    </citation>
    <scope>NUCLEOTIDE SEQUENCE [LARGE SCALE GENOMIC DNA]</scope>
    <source>
        <strain evidence="1">EGGRZ-B1_66</strain>
        <tissue evidence="1">Body</tissue>
    </source>
</reference>
<proteinExistence type="predicted"/>
<dbReference type="EMBL" id="JBJKFK010000111">
    <property type="protein sequence ID" value="KAL3319673.1"/>
    <property type="molecule type" value="Genomic_DNA"/>
</dbReference>
<dbReference type="Proteomes" id="UP001626550">
    <property type="component" value="Unassembled WGS sequence"/>
</dbReference>
<dbReference type="AlphaFoldDB" id="A0ABD2QJF9"/>
<protein>
    <submittedName>
        <fullName evidence="1">Uncharacterized protein</fullName>
    </submittedName>
</protein>
<evidence type="ECO:0000313" key="1">
    <source>
        <dbReference type="EMBL" id="KAL3319673.1"/>
    </source>
</evidence>
<sequence>MCQHGLISVTATNLLLSDICTKLKNCTSNREMRQKRHIAQFSEEVSIPDKVFLADWPGAEEEYKGGNNRLLLLQPMPAKPTDVHRGSLRPLRAHFPDLEPLSAWEKSEKFRRYVALLEKSSHGFAESTLVGELLQQKLLPLGVRIPQTTIPVHQPFAPGLVLPPSGLGLEWCLEAVRNFLAPHKDEKAPSSVQHLRLLIRYAFMRVLGNYQDSLEAQIQGSRPKRQVMNDLFPWSRVCTDLERSTVPAVSLVLGLLLGLEASWASPLAPKAPHQHFSMDSKSPNQLGRGLFRPVAPAVMLDCELLEHQHSKVEQTSRSVDTRSQLYDCTGELLSILQKLCHRMDYLEMANQCKDDPERLCRLLARRSTPCLLNLASLVTPRELTILISDVRRNLRLRSYLNVRKQLSDKPYESRVAYSFLTIGLVNALCHVYIRQDAIAEAFGWLLHSLGLTKMLSPKLQRALEDTIKFDSEEMNSEEDNQVQEIDIDGEKLIVIPD</sequence>
<keyword evidence="2" id="KW-1185">Reference proteome</keyword>